<dbReference type="AlphaFoldDB" id="X1UXV3"/>
<feature type="non-terminal residue" evidence="1">
    <location>
        <position position="1"/>
    </location>
</feature>
<organism evidence="1">
    <name type="scientific">marine sediment metagenome</name>
    <dbReference type="NCBI Taxonomy" id="412755"/>
    <lineage>
        <taxon>unclassified sequences</taxon>
        <taxon>metagenomes</taxon>
        <taxon>ecological metagenomes</taxon>
    </lineage>
</organism>
<reference evidence="1" key="1">
    <citation type="journal article" date="2014" name="Front. Microbiol.">
        <title>High frequency of phylogenetically diverse reductive dehalogenase-homologous genes in deep subseafloor sedimentary metagenomes.</title>
        <authorList>
            <person name="Kawai M."/>
            <person name="Futagami T."/>
            <person name="Toyoda A."/>
            <person name="Takaki Y."/>
            <person name="Nishi S."/>
            <person name="Hori S."/>
            <person name="Arai W."/>
            <person name="Tsubouchi T."/>
            <person name="Morono Y."/>
            <person name="Uchiyama I."/>
            <person name="Ito T."/>
            <person name="Fujiyama A."/>
            <person name="Inagaki F."/>
            <person name="Takami H."/>
        </authorList>
    </citation>
    <scope>NUCLEOTIDE SEQUENCE</scope>
    <source>
        <strain evidence="1">Expedition CK06-06</strain>
    </source>
</reference>
<proteinExistence type="predicted"/>
<sequence length="64" mass="7314">AGQDLKDATVLKSKKKPENLKNYYFLEVPEVIKGIMNYQWRIADIIVKMRKISQPIIAIVQGPA</sequence>
<accession>X1UXV3</accession>
<gene>
    <name evidence="1" type="ORF">S12H4_62885</name>
</gene>
<name>X1UXV3_9ZZZZ</name>
<feature type="non-terminal residue" evidence="1">
    <location>
        <position position="64"/>
    </location>
</feature>
<protein>
    <submittedName>
        <fullName evidence="1">Uncharacterized protein</fullName>
    </submittedName>
</protein>
<dbReference type="EMBL" id="BARW01042433">
    <property type="protein sequence ID" value="GAJ22289.1"/>
    <property type="molecule type" value="Genomic_DNA"/>
</dbReference>
<comment type="caution">
    <text evidence="1">The sequence shown here is derived from an EMBL/GenBank/DDBJ whole genome shotgun (WGS) entry which is preliminary data.</text>
</comment>
<evidence type="ECO:0000313" key="1">
    <source>
        <dbReference type="EMBL" id="GAJ22289.1"/>
    </source>
</evidence>